<evidence type="ECO:0008006" key="3">
    <source>
        <dbReference type="Google" id="ProtNLM"/>
    </source>
</evidence>
<protein>
    <recommendedName>
        <fullName evidence="3">DNA binding HTH domain-containing protein</fullName>
    </recommendedName>
</protein>
<proteinExistence type="predicted"/>
<accession>A0AAV9YZE3</accession>
<sequence>MSSIPETLPSLPSLPQNLQNGWSANVLLAYQSLERSFNHGHILLNQENGDHVRLTLASESIVNDAVPLLQRLEVGMPQSFTHQCAHTFGPLACELQLTALAAQGIDRANVAFLDPVEEVHTGRRGRPEKRVDEDFLKEAFAPGRNVSKTGLAAALGIHRSVLHKKLKAAGIGNR</sequence>
<evidence type="ECO:0000313" key="1">
    <source>
        <dbReference type="EMBL" id="KAK6966461.1"/>
    </source>
</evidence>
<organism evidence="1 2">
    <name type="scientific">Favolaschia claudopus</name>
    <dbReference type="NCBI Taxonomy" id="2862362"/>
    <lineage>
        <taxon>Eukaryota</taxon>
        <taxon>Fungi</taxon>
        <taxon>Dikarya</taxon>
        <taxon>Basidiomycota</taxon>
        <taxon>Agaricomycotina</taxon>
        <taxon>Agaricomycetes</taxon>
        <taxon>Agaricomycetidae</taxon>
        <taxon>Agaricales</taxon>
        <taxon>Marasmiineae</taxon>
        <taxon>Mycenaceae</taxon>
        <taxon>Favolaschia</taxon>
    </lineage>
</organism>
<gene>
    <name evidence="1" type="ORF">R3P38DRAFT_2590849</name>
</gene>
<dbReference type="EMBL" id="JAWWNJ010000272">
    <property type="protein sequence ID" value="KAK6966461.1"/>
    <property type="molecule type" value="Genomic_DNA"/>
</dbReference>
<name>A0AAV9YZE3_9AGAR</name>
<keyword evidence="2" id="KW-1185">Reference proteome</keyword>
<dbReference type="Proteomes" id="UP001362999">
    <property type="component" value="Unassembled WGS sequence"/>
</dbReference>
<comment type="caution">
    <text evidence="1">The sequence shown here is derived from an EMBL/GenBank/DDBJ whole genome shotgun (WGS) entry which is preliminary data.</text>
</comment>
<reference evidence="1 2" key="1">
    <citation type="journal article" date="2024" name="J Genomics">
        <title>Draft genome sequencing and assembly of Favolaschia claudopus CIRM-BRFM 2984 isolated from oak limbs.</title>
        <authorList>
            <person name="Navarro D."/>
            <person name="Drula E."/>
            <person name="Chaduli D."/>
            <person name="Cazenave R."/>
            <person name="Ahrendt S."/>
            <person name="Wang J."/>
            <person name="Lipzen A."/>
            <person name="Daum C."/>
            <person name="Barry K."/>
            <person name="Grigoriev I.V."/>
            <person name="Favel A."/>
            <person name="Rosso M.N."/>
            <person name="Martin F."/>
        </authorList>
    </citation>
    <scope>NUCLEOTIDE SEQUENCE [LARGE SCALE GENOMIC DNA]</scope>
    <source>
        <strain evidence="1 2">CIRM-BRFM 2984</strain>
    </source>
</reference>
<evidence type="ECO:0000313" key="2">
    <source>
        <dbReference type="Proteomes" id="UP001362999"/>
    </source>
</evidence>
<dbReference type="AlphaFoldDB" id="A0AAV9YZE3"/>